<dbReference type="Proteomes" id="UP000616724">
    <property type="component" value="Unassembled WGS sequence"/>
</dbReference>
<keyword evidence="3" id="KW-1185">Reference proteome</keyword>
<dbReference type="RefSeq" id="WP_203891760.1">
    <property type="nucleotide sequence ID" value="NZ_BOOH01000026.1"/>
</dbReference>
<feature type="transmembrane region" description="Helical" evidence="1">
    <location>
        <begin position="39"/>
        <end position="58"/>
    </location>
</feature>
<organism evidence="2 3">
    <name type="scientific">Planobispora longispora</name>
    <dbReference type="NCBI Taxonomy" id="28887"/>
    <lineage>
        <taxon>Bacteria</taxon>
        <taxon>Bacillati</taxon>
        <taxon>Actinomycetota</taxon>
        <taxon>Actinomycetes</taxon>
        <taxon>Streptosporangiales</taxon>
        <taxon>Streptosporangiaceae</taxon>
        <taxon>Planobispora</taxon>
    </lineage>
</organism>
<keyword evidence="1" id="KW-0812">Transmembrane</keyword>
<sequence length="64" mass="7002">MQRHRNLYLLPLGVGWLILVFALFIAFFGDAGANDVPSVIAIIGIGLGFHLTAIAVAINDRWPR</sequence>
<dbReference type="AlphaFoldDB" id="A0A8J3W6U4"/>
<proteinExistence type="predicted"/>
<reference evidence="2 3" key="1">
    <citation type="submission" date="2021-01" db="EMBL/GenBank/DDBJ databases">
        <title>Whole genome shotgun sequence of Planobispora longispora NBRC 13918.</title>
        <authorList>
            <person name="Komaki H."/>
            <person name="Tamura T."/>
        </authorList>
    </citation>
    <scope>NUCLEOTIDE SEQUENCE [LARGE SCALE GENOMIC DNA]</scope>
    <source>
        <strain evidence="2 3">NBRC 13918</strain>
    </source>
</reference>
<accession>A0A8J3W6U4</accession>
<gene>
    <name evidence="2" type="ORF">Plo01_36050</name>
</gene>
<protein>
    <submittedName>
        <fullName evidence="2">Uncharacterized protein</fullName>
    </submittedName>
</protein>
<comment type="caution">
    <text evidence="2">The sequence shown here is derived from an EMBL/GenBank/DDBJ whole genome shotgun (WGS) entry which is preliminary data.</text>
</comment>
<dbReference type="EMBL" id="BOOH01000026">
    <property type="protein sequence ID" value="GIH77176.1"/>
    <property type="molecule type" value="Genomic_DNA"/>
</dbReference>
<keyword evidence="1" id="KW-0472">Membrane</keyword>
<evidence type="ECO:0000313" key="2">
    <source>
        <dbReference type="EMBL" id="GIH77176.1"/>
    </source>
</evidence>
<evidence type="ECO:0000256" key="1">
    <source>
        <dbReference type="SAM" id="Phobius"/>
    </source>
</evidence>
<keyword evidence="1" id="KW-1133">Transmembrane helix</keyword>
<name>A0A8J3W6U4_9ACTN</name>
<feature type="transmembrane region" description="Helical" evidence="1">
    <location>
        <begin position="7"/>
        <end position="27"/>
    </location>
</feature>
<evidence type="ECO:0000313" key="3">
    <source>
        <dbReference type="Proteomes" id="UP000616724"/>
    </source>
</evidence>